<dbReference type="GO" id="GO:0006508">
    <property type="term" value="P:proteolysis"/>
    <property type="evidence" value="ECO:0007669"/>
    <property type="project" value="InterPro"/>
</dbReference>
<sequence length="378" mass="41325">MVDLHVHYPMHLLGGVEAPRDVARKMLRVTERDEGKIRAAVLNIAARLFNFRHWDGTWRVSVPLLQQGGVTVACSVLYRPFSEMDLDEPYGAPPESAYYDRLIELLDATERDVIARGHVVVKTADDLERAQRTGKIAFVHCIEGGFHLGATPEEVTRHVHELAARGVLYITLAHLFWRRVATNAPALPFLPDALYNLLFPQSGVPPLTDLGVAAVKACDASGIVVDLSHMREDAIDATFALLGDGAQVMASHAGYRFGSQHYNLDESTLARIKARDGVVGLILAQHQLNDGVRRTNTKRLTDTMDVIDRHIAAIGPDHVAIGSDLDGFIKPTMGGVESAADLAPLAAMLRARHPEAADRILEGNALRVIRRRFASAAG</sequence>
<dbReference type="PANTHER" id="PTHR10443">
    <property type="entry name" value="MICROSOMAL DIPEPTIDASE"/>
    <property type="match status" value="1"/>
</dbReference>
<dbReference type="InterPro" id="IPR032466">
    <property type="entry name" value="Metal_Hydrolase"/>
</dbReference>
<keyword evidence="2" id="KW-1185">Reference proteome</keyword>
<comment type="caution">
    <text evidence="1">The sequence shown here is derived from an EMBL/GenBank/DDBJ whole genome shotgun (WGS) entry which is preliminary data.</text>
</comment>
<dbReference type="PANTHER" id="PTHR10443:SF12">
    <property type="entry name" value="DIPEPTIDASE"/>
    <property type="match status" value="1"/>
</dbReference>
<dbReference type="PROSITE" id="PS51365">
    <property type="entry name" value="RENAL_DIPEPTIDASE_2"/>
    <property type="match status" value="1"/>
</dbReference>
<gene>
    <name evidence="1" type="ORF">C8N24_6242</name>
</gene>
<dbReference type="Gene3D" id="3.20.20.140">
    <property type="entry name" value="Metal-dependent hydrolases"/>
    <property type="match status" value="1"/>
</dbReference>
<dbReference type="GO" id="GO:0070573">
    <property type="term" value="F:metallodipeptidase activity"/>
    <property type="evidence" value="ECO:0007669"/>
    <property type="project" value="InterPro"/>
</dbReference>
<name>A0A660L2H6_9ACTN</name>
<evidence type="ECO:0000313" key="2">
    <source>
        <dbReference type="Proteomes" id="UP000278962"/>
    </source>
</evidence>
<accession>A0A660L2H6</accession>
<dbReference type="AlphaFoldDB" id="A0A660L2H6"/>
<reference evidence="1 2" key="1">
    <citation type="submission" date="2018-10" db="EMBL/GenBank/DDBJ databases">
        <title>Genomic Encyclopedia of Archaeal and Bacterial Type Strains, Phase II (KMG-II): from individual species to whole genera.</title>
        <authorList>
            <person name="Goeker M."/>
        </authorList>
    </citation>
    <scope>NUCLEOTIDE SEQUENCE [LARGE SCALE GENOMIC DNA]</scope>
    <source>
        <strain evidence="1 2">DSM 14954</strain>
    </source>
</reference>
<organism evidence="1 2">
    <name type="scientific">Solirubrobacter pauli</name>
    <dbReference type="NCBI Taxonomy" id="166793"/>
    <lineage>
        <taxon>Bacteria</taxon>
        <taxon>Bacillati</taxon>
        <taxon>Actinomycetota</taxon>
        <taxon>Thermoleophilia</taxon>
        <taxon>Solirubrobacterales</taxon>
        <taxon>Solirubrobacteraceae</taxon>
        <taxon>Solirubrobacter</taxon>
    </lineage>
</organism>
<dbReference type="EMBL" id="RBIL01000002">
    <property type="protein sequence ID" value="RKQ88201.1"/>
    <property type="molecule type" value="Genomic_DNA"/>
</dbReference>
<dbReference type="SUPFAM" id="SSF51556">
    <property type="entry name" value="Metallo-dependent hydrolases"/>
    <property type="match status" value="1"/>
</dbReference>
<evidence type="ECO:0000313" key="1">
    <source>
        <dbReference type="EMBL" id="RKQ88201.1"/>
    </source>
</evidence>
<protein>
    <submittedName>
        <fullName evidence="1">Dipeptidase AC</fullName>
    </submittedName>
</protein>
<dbReference type="RefSeq" id="WP_121257502.1">
    <property type="nucleotide sequence ID" value="NZ_RBIL01000002.1"/>
</dbReference>
<dbReference type="Pfam" id="PF01244">
    <property type="entry name" value="Peptidase_M19"/>
    <property type="match status" value="1"/>
</dbReference>
<dbReference type="OrthoDB" id="9804920at2"/>
<proteinExistence type="predicted"/>
<dbReference type="InterPro" id="IPR008257">
    <property type="entry name" value="Pept_M19"/>
</dbReference>
<dbReference type="Proteomes" id="UP000278962">
    <property type="component" value="Unassembled WGS sequence"/>
</dbReference>